<proteinExistence type="predicted"/>
<keyword evidence="2" id="KW-1185">Reference proteome</keyword>
<dbReference type="Pfam" id="PF11743">
    <property type="entry name" value="DUF3301"/>
    <property type="match status" value="1"/>
</dbReference>
<dbReference type="OrthoDB" id="5959530at2"/>
<comment type="caution">
    <text evidence="1">The sequence shown here is derived from an EMBL/GenBank/DDBJ whole genome shotgun (WGS) entry which is preliminary data.</text>
</comment>
<dbReference type="AlphaFoldDB" id="A0A323UR35"/>
<dbReference type="Proteomes" id="UP000248259">
    <property type="component" value="Unassembled WGS sequence"/>
</dbReference>
<accession>A0A323UR35</accession>
<organism evidence="1 2">
    <name type="scientific">Parazoarcus communis SWub3 = DSM 12120</name>
    <dbReference type="NCBI Taxonomy" id="1121029"/>
    <lineage>
        <taxon>Bacteria</taxon>
        <taxon>Pseudomonadati</taxon>
        <taxon>Pseudomonadota</taxon>
        <taxon>Betaproteobacteria</taxon>
        <taxon>Rhodocyclales</taxon>
        <taxon>Zoogloeaceae</taxon>
        <taxon>Parazoarcus</taxon>
    </lineage>
</organism>
<sequence>MSFPELLALILLCLGAWFWLDSLKAREAGVAAARAACAREGVQLLDETVVGRGLRLARDDNGRMVVRRAYDFEYSDSGDDRHRGAVVLLGREVVLLELASHHRNTVRSLF</sequence>
<dbReference type="InterPro" id="IPR021732">
    <property type="entry name" value="DUF3301"/>
</dbReference>
<evidence type="ECO:0000313" key="1">
    <source>
        <dbReference type="EMBL" id="PZA14691.1"/>
    </source>
</evidence>
<dbReference type="RefSeq" id="WP_110529252.1">
    <property type="nucleotide sequence ID" value="NZ_QKOE01000024.1"/>
</dbReference>
<dbReference type="EMBL" id="QKOE01000024">
    <property type="protein sequence ID" value="PZA14691.1"/>
    <property type="molecule type" value="Genomic_DNA"/>
</dbReference>
<evidence type="ECO:0000313" key="2">
    <source>
        <dbReference type="Proteomes" id="UP000248259"/>
    </source>
</evidence>
<reference evidence="1 2" key="1">
    <citation type="submission" date="2018-06" db="EMBL/GenBank/DDBJ databases">
        <title>Azoarcus communis strain SWub3 genome.</title>
        <authorList>
            <person name="Zorraquino Salvo V."/>
            <person name="Toubiana D."/>
            <person name="Blumwald E."/>
        </authorList>
    </citation>
    <scope>NUCLEOTIDE SEQUENCE [LARGE SCALE GENOMIC DNA]</scope>
    <source>
        <strain evidence="1 2">SWub3</strain>
    </source>
</reference>
<protein>
    <submittedName>
        <fullName evidence="1">DUF3301 domain-containing protein</fullName>
    </submittedName>
</protein>
<name>A0A323UR35_9RHOO</name>
<gene>
    <name evidence="1" type="ORF">DNK49_20565</name>
</gene>